<dbReference type="GO" id="GO:0010468">
    <property type="term" value="P:regulation of gene expression"/>
    <property type="evidence" value="ECO:0007669"/>
    <property type="project" value="UniProtKB-ARBA"/>
</dbReference>
<feature type="domain" description="SWIRM" evidence="2">
    <location>
        <begin position="344"/>
        <end position="440"/>
    </location>
</feature>
<dbReference type="Pfam" id="PF04433">
    <property type="entry name" value="SWIRM"/>
    <property type="match status" value="1"/>
</dbReference>
<feature type="region of interest" description="Disordered" evidence="1">
    <location>
        <begin position="152"/>
        <end position="197"/>
    </location>
</feature>
<reference evidence="3" key="1">
    <citation type="journal article" date="2022" name="IScience">
        <title>Evolution of zygomycete secretomes and the origins of terrestrial fungal ecologies.</title>
        <authorList>
            <person name="Chang Y."/>
            <person name="Wang Y."/>
            <person name="Mondo S."/>
            <person name="Ahrendt S."/>
            <person name="Andreopoulos W."/>
            <person name="Barry K."/>
            <person name="Beard J."/>
            <person name="Benny G.L."/>
            <person name="Blankenship S."/>
            <person name="Bonito G."/>
            <person name="Cuomo C."/>
            <person name="Desiro A."/>
            <person name="Gervers K.A."/>
            <person name="Hundley H."/>
            <person name="Kuo A."/>
            <person name="LaButti K."/>
            <person name="Lang B.F."/>
            <person name="Lipzen A."/>
            <person name="O'Donnell K."/>
            <person name="Pangilinan J."/>
            <person name="Reynolds N."/>
            <person name="Sandor L."/>
            <person name="Smith M.E."/>
            <person name="Tsang A."/>
            <person name="Grigoriev I.V."/>
            <person name="Stajich J.E."/>
            <person name="Spatafora J.W."/>
        </authorList>
    </citation>
    <scope>NUCLEOTIDE SEQUENCE</scope>
    <source>
        <strain evidence="3">RSA 2281</strain>
    </source>
</reference>
<protein>
    <recommendedName>
        <fullName evidence="2">SWIRM domain-containing protein</fullName>
    </recommendedName>
</protein>
<feature type="compositionally biased region" description="Polar residues" evidence="1">
    <location>
        <begin position="160"/>
        <end position="172"/>
    </location>
</feature>
<gene>
    <name evidence="3" type="ORF">BDA99DRAFT_496691</name>
</gene>
<comment type="caution">
    <text evidence="3">The sequence shown here is derived from an EMBL/GenBank/DDBJ whole genome shotgun (WGS) entry which is preliminary data.</text>
</comment>
<dbReference type="InterPro" id="IPR007526">
    <property type="entry name" value="SWIRM"/>
</dbReference>
<dbReference type="EMBL" id="JAIXMP010000003">
    <property type="protein sequence ID" value="KAI9275879.1"/>
    <property type="molecule type" value="Genomic_DNA"/>
</dbReference>
<evidence type="ECO:0000313" key="3">
    <source>
        <dbReference type="EMBL" id="KAI9275879.1"/>
    </source>
</evidence>
<feature type="compositionally biased region" description="Low complexity" evidence="1">
    <location>
        <begin position="75"/>
        <end position="100"/>
    </location>
</feature>
<accession>A0AAD5K9W1</accession>
<evidence type="ECO:0000256" key="1">
    <source>
        <dbReference type="SAM" id="MobiDB-lite"/>
    </source>
</evidence>
<dbReference type="AlphaFoldDB" id="A0AAD5K9W1"/>
<evidence type="ECO:0000313" key="4">
    <source>
        <dbReference type="Proteomes" id="UP001209540"/>
    </source>
</evidence>
<organism evidence="3 4">
    <name type="scientific">Phascolomyces articulosus</name>
    <dbReference type="NCBI Taxonomy" id="60185"/>
    <lineage>
        <taxon>Eukaryota</taxon>
        <taxon>Fungi</taxon>
        <taxon>Fungi incertae sedis</taxon>
        <taxon>Mucoromycota</taxon>
        <taxon>Mucoromycotina</taxon>
        <taxon>Mucoromycetes</taxon>
        <taxon>Mucorales</taxon>
        <taxon>Lichtheimiaceae</taxon>
        <taxon>Phascolomyces</taxon>
    </lineage>
</organism>
<dbReference type="Proteomes" id="UP001209540">
    <property type="component" value="Unassembled WGS sequence"/>
</dbReference>
<feature type="compositionally biased region" description="Basic and acidic residues" evidence="1">
    <location>
        <begin position="30"/>
        <end position="44"/>
    </location>
</feature>
<name>A0AAD5K9W1_9FUNG</name>
<sequence>MDLTSLMNNDRLLSPPVTPKSYPLDTTTLSKHDHQEQGPHHDELVVPTEIYIPPVSPPISMDTITSTTACISSSPSIVSSSSSSSSPLLSSSSSYSPSHSHPQRKRKTFKFHLERQKALPLSKKNNEISPCIEIKEEKEIHIPYPLPPLLVHRQQQQQQRHSNGESCLSQRSNQKKNPTKIKDLSSPTIPLSKRKQSIPWRSLSPDAADHAFSLYFNAEQVRQYGMQAILQKDEQLLRKRRRSSSFYHDTIDSKHHHSPMMINNANLNRTMNVQQDDQLSHMTSKRPIASTLASMVDRHMKKARTEAAAAYDRVDVTVDDALVYDPEWVPLYDVFDRKPNVRPTYKGKANSPLQIDHMEFYDQLHPCEVNIASQLRLQPKQYLMCKRSLILGAQDSFKKDLPFRKSDAQKLCRIDVNKVSHLWALFARLGWLEPHAPSSS</sequence>
<dbReference type="PROSITE" id="PS50934">
    <property type="entry name" value="SWIRM"/>
    <property type="match status" value="1"/>
</dbReference>
<feature type="region of interest" description="Disordered" evidence="1">
    <location>
        <begin position="75"/>
        <end position="106"/>
    </location>
</feature>
<dbReference type="Gene3D" id="1.10.10.10">
    <property type="entry name" value="Winged helix-like DNA-binding domain superfamily/Winged helix DNA-binding domain"/>
    <property type="match status" value="1"/>
</dbReference>
<feature type="region of interest" description="Disordered" evidence="1">
    <location>
        <begin position="1"/>
        <end position="46"/>
    </location>
</feature>
<proteinExistence type="predicted"/>
<keyword evidence="4" id="KW-1185">Reference proteome</keyword>
<dbReference type="InterPro" id="IPR036388">
    <property type="entry name" value="WH-like_DNA-bd_sf"/>
</dbReference>
<evidence type="ECO:0000259" key="2">
    <source>
        <dbReference type="PROSITE" id="PS50934"/>
    </source>
</evidence>
<dbReference type="InterPro" id="IPR009057">
    <property type="entry name" value="Homeodomain-like_sf"/>
</dbReference>
<reference evidence="3" key="2">
    <citation type="submission" date="2023-02" db="EMBL/GenBank/DDBJ databases">
        <authorList>
            <consortium name="DOE Joint Genome Institute"/>
            <person name="Mondo S.J."/>
            <person name="Chang Y."/>
            <person name="Wang Y."/>
            <person name="Ahrendt S."/>
            <person name="Andreopoulos W."/>
            <person name="Barry K."/>
            <person name="Beard J."/>
            <person name="Benny G.L."/>
            <person name="Blankenship S."/>
            <person name="Bonito G."/>
            <person name="Cuomo C."/>
            <person name="Desiro A."/>
            <person name="Gervers K.A."/>
            <person name="Hundley H."/>
            <person name="Kuo A."/>
            <person name="LaButti K."/>
            <person name="Lang B.F."/>
            <person name="Lipzen A."/>
            <person name="O'Donnell K."/>
            <person name="Pangilinan J."/>
            <person name="Reynolds N."/>
            <person name="Sandor L."/>
            <person name="Smith M.W."/>
            <person name="Tsang A."/>
            <person name="Grigoriev I.V."/>
            <person name="Stajich J.E."/>
            <person name="Spatafora J.W."/>
        </authorList>
    </citation>
    <scope>NUCLEOTIDE SEQUENCE</scope>
    <source>
        <strain evidence="3">RSA 2281</strain>
    </source>
</reference>
<dbReference type="FunFam" id="1.10.10.10:FF:000087">
    <property type="entry name" value="Transcriptional adapter 2"/>
    <property type="match status" value="1"/>
</dbReference>
<dbReference type="SUPFAM" id="SSF46689">
    <property type="entry name" value="Homeodomain-like"/>
    <property type="match status" value="1"/>
</dbReference>